<evidence type="ECO:0000313" key="2">
    <source>
        <dbReference type="Proteomes" id="UP001231649"/>
    </source>
</evidence>
<sequence>MADEWKEYVNDSRTVCKYGVKCYQKNPEHHQKFKHPPQNTRKDSHRNKRRFSPYTRDSPRHSPNPRGKDEASSAESKEKAANDDSADSKGKPVNDEPAGSRNDNSNESEGPEKPKTESIELKTQLLPEVITYYDKSTDNSLIKELFLVEMPDDFLKFFECISDCGKSVEGTLGSVNLMPIGPYELLLGKLPKLDNKELYLTHWRFFYDPPEFQAVIKKKNKSEYHMGYFRDDPEQKPVFVASNDSEKGYHITPMAQNIFGAVYAYLQNEKKHSPFTAMACQKLMDNIKTYAEKNNISLEEYSMKQRSPHMVTRSFHGAGIVVPYNKKTQLGYRHLVETDANLKKLFASLEKANSQNEKDKLLSDLQPVITYASIAVDECDFGTGIEVGIALFCSGIKELEPSAMNSLTAAYSVLNRSPFGEIIKAHLKYRRRGPNVSILHLKDS</sequence>
<accession>A0ACC2QW06</accession>
<dbReference type="Proteomes" id="UP001231649">
    <property type="component" value="Chromosome 7"/>
</dbReference>
<organism evidence="1 2">
    <name type="scientific">Mythimna loreyi</name>
    <dbReference type="NCBI Taxonomy" id="667449"/>
    <lineage>
        <taxon>Eukaryota</taxon>
        <taxon>Metazoa</taxon>
        <taxon>Ecdysozoa</taxon>
        <taxon>Arthropoda</taxon>
        <taxon>Hexapoda</taxon>
        <taxon>Insecta</taxon>
        <taxon>Pterygota</taxon>
        <taxon>Neoptera</taxon>
        <taxon>Endopterygota</taxon>
        <taxon>Lepidoptera</taxon>
        <taxon>Glossata</taxon>
        <taxon>Ditrysia</taxon>
        <taxon>Noctuoidea</taxon>
        <taxon>Noctuidae</taxon>
        <taxon>Noctuinae</taxon>
        <taxon>Hadenini</taxon>
        <taxon>Mythimna</taxon>
    </lineage>
</organism>
<comment type="caution">
    <text evidence="1">The sequence shown here is derived from an EMBL/GenBank/DDBJ whole genome shotgun (WGS) entry which is preliminary data.</text>
</comment>
<proteinExistence type="predicted"/>
<name>A0ACC2QW06_9NEOP</name>
<keyword evidence="2" id="KW-1185">Reference proteome</keyword>
<dbReference type="EMBL" id="CM056783">
    <property type="protein sequence ID" value="KAJ8727175.1"/>
    <property type="molecule type" value="Genomic_DNA"/>
</dbReference>
<evidence type="ECO:0000313" key="1">
    <source>
        <dbReference type="EMBL" id="KAJ8727175.1"/>
    </source>
</evidence>
<reference evidence="1" key="1">
    <citation type="submission" date="2023-03" db="EMBL/GenBank/DDBJ databases">
        <title>Chromosome-level genomes of two armyworms, Mythimna separata and Mythimna loreyi, provide insights into the biosynthesis and reception of sex pheromones.</title>
        <authorList>
            <person name="Zhao H."/>
        </authorList>
    </citation>
    <scope>NUCLEOTIDE SEQUENCE</scope>
    <source>
        <strain evidence="1">BeijingLab</strain>
    </source>
</reference>
<protein>
    <submittedName>
        <fullName evidence="1">Uncharacterized protein</fullName>
    </submittedName>
</protein>
<gene>
    <name evidence="1" type="ORF">PYW08_015572</name>
</gene>